<dbReference type="EMBL" id="MCFF01000016">
    <property type="protein sequence ID" value="ORZ17576.1"/>
    <property type="molecule type" value="Genomic_DNA"/>
</dbReference>
<evidence type="ECO:0000313" key="2">
    <source>
        <dbReference type="Proteomes" id="UP000193648"/>
    </source>
</evidence>
<dbReference type="PANTHER" id="PTHR31362:SF0">
    <property type="entry name" value="EXOSTOSIN DOMAIN-CONTAINING PROTEIN-RELATED"/>
    <property type="match status" value="1"/>
</dbReference>
<dbReference type="PANTHER" id="PTHR31362">
    <property type="entry name" value="GLYCOSYLTRANSFERASE STELLO1-RELATED"/>
    <property type="match status" value="1"/>
</dbReference>
<dbReference type="RefSeq" id="XP_021881963.1">
    <property type="nucleotide sequence ID" value="XM_022027768.1"/>
</dbReference>
<dbReference type="GeneID" id="33569611"/>
<dbReference type="OrthoDB" id="408493at2759"/>
<dbReference type="Proteomes" id="UP000193648">
    <property type="component" value="Unassembled WGS sequence"/>
</dbReference>
<accession>A0A1Y2GPN7</accession>
<proteinExistence type="predicted"/>
<dbReference type="STRING" id="64571.A0A1Y2GPN7"/>
<organism evidence="1 2">
    <name type="scientific">Lobosporangium transversale</name>
    <dbReference type="NCBI Taxonomy" id="64571"/>
    <lineage>
        <taxon>Eukaryota</taxon>
        <taxon>Fungi</taxon>
        <taxon>Fungi incertae sedis</taxon>
        <taxon>Mucoromycota</taxon>
        <taxon>Mortierellomycotina</taxon>
        <taxon>Mortierellomycetes</taxon>
        <taxon>Mortierellales</taxon>
        <taxon>Mortierellaceae</taxon>
        <taxon>Lobosporangium</taxon>
    </lineage>
</organism>
<dbReference type="InParanoid" id="A0A1Y2GPN7"/>
<dbReference type="AlphaFoldDB" id="A0A1Y2GPN7"/>
<comment type="caution">
    <text evidence="1">The sequence shown here is derived from an EMBL/GenBank/DDBJ whole genome shotgun (WGS) entry which is preliminary data.</text>
</comment>
<sequence length="741" mass="84983">MTAQFSFNNSWSTSMTRTSRKKLWAIFCALCVFFSLSLFHLHSPFFRQSSSTADSVSNKCTVPDEQLAAKKKLVGKNWIVVTTINPPTDAMNLLCNLKEWNVVVVADTKSPKEWECGSCVYLTVEDQQCLKFGITEVIPYRAYTRKNIGYLWAIQQGATTIFDTDDDNLPNTNITFESPTESVITYRTDKPEERSVNVYSHFGRPDVWPRGFPLNEIDIERPVSYLPSYASLPEKERKLVGPPVMIQQGLADLDPDVDAIFRLTQGQELKKIKFCKKSPSIRLSPGSFCPFNSQNTLFSYDAFWGLLLPITVSFRVCDIWRGYWVQRLLWDINGSLGFTKPTVDQIRNAHNYLADYEDELQLYSEASKLVEFLANWSSPSTNLGTRIVDLMKAMAKEKFIGEGDVDLSERWVRDLQNVGYNFPDVTLYNRQAVRNSITAIQKPIVSTDSHRLSFEALNQCKADTTDPSMAKIQIVKDKPRTVDIFNDVLLVVNFNWPLYDAIEPYLSIYKPHFPNIVMYGPDVPEHLQGVVRSVSHNEGNIGYKSLVMAMEEFPNYSGYLYTNDDTLLNVHQLATYDLDKVWKHVPILSEDLRDRSKPPPYSWHWERPGTTDMWNDPTSFTDIQRERIAKFTGIPGPADIRAFCDAVYVPGRISLEVKDVLTRFLKHDVFLELGVGLALIAVEPTENWVDWKESYLWYGGERELWRDYMQPGVGIVHPVKLLKDRKARDDIITWMESVEVV</sequence>
<reference evidence="1 2" key="1">
    <citation type="submission" date="2016-07" db="EMBL/GenBank/DDBJ databases">
        <title>Pervasive Adenine N6-methylation of Active Genes in Fungi.</title>
        <authorList>
            <consortium name="DOE Joint Genome Institute"/>
            <person name="Mondo S.J."/>
            <person name="Dannebaum R.O."/>
            <person name="Kuo R.C."/>
            <person name="Labutti K."/>
            <person name="Haridas S."/>
            <person name="Kuo A."/>
            <person name="Salamov A."/>
            <person name="Ahrendt S.R."/>
            <person name="Lipzen A."/>
            <person name="Sullivan W."/>
            <person name="Andreopoulos W.B."/>
            <person name="Clum A."/>
            <person name="Lindquist E."/>
            <person name="Daum C."/>
            <person name="Ramamoorthy G.K."/>
            <person name="Gryganskyi A."/>
            <person name="Culley D."/>
            <person name="Magnuson J.K."/>
            <person name="James T.Y."/>
            <person name="O'Malley M.A."/>
            <person name="Stajich J.E."/>
            <person name="Spatafora J.W."/>
            <person name="Visel A."/>
            <person name="Grigoriev I.V."/>
        </authorList>
    </citation>
    <scope>NUCLEOTIDE SEQUENCE [LARGE SCALE GENOMIC DNA]</scope>
    <source>
        <strain evidence="1 2">NRRL 3116</strain>
    </source>
</reference>
<name>A0A1Y2GPN7_9FUNG</name>
<dbReference type="Pfam" id="PF03385">
    <property type="entry name" value="STELLO"/>
    <property type="match status" value="1"/>
</dbReference>
<dbReference type="InterPro" id="IPR005049">
    <property type="entry name" value="STL-like"/>
</dbReference>
<evidence type="ECO:0000313" key="1">
    <source>
        <dbReference type="EMBL" id="ORZ17576.1"/>
    </source>
</evidence>
<protein>
    <submittedName>
        <fullName evidence="1">Uncharacterized protein</fullName>
    </submittedName>
</protein>
<gene>
    <name evidence="1" type="ORF">BCR41DRAFT_386188</name>
</gene>
<keyword evidence="2" id="KW-1185">Reference proteome</keyword>